<feature type="region of interest" description="Disordered" evidence="1">
    <location>
        <begin position="319"/>
        <end position="363"/>
    </location>
</feature>
<reference evidence="2 3" key="1">
    <citation type="submission" date="2024-04" db="EMBL/GenBank/DDBJ databases">
        <title>Phyllosticta paracitricarpa is synonymous to the EU quarantine fungus P. citricarpa based on phylogenomic analyses.</title>
        <authorList>
            <consortium name="Lawrence Berkeley National Laboratory"/>
            <person name="Van Ingen-Buijs V.A."/>
            <person name="Van Westerhoven A.C."/>
            <person name="Haridas S."/>
            <person name="Skiadas P."/>
            <person name="Martin F."/>
            <person name="Groenewald J.Z."/>
            <person name="Crous P.W."/>
            <person name="Seidl M.F."/>
        </authorList>
    </citation>
    <scope>NUCLEOTIDE SEQUENCE [LARGE SCALE GENOMIC DNA]</scope>
    <source>
        <strain evidence="2 3">CBS 123374</strain>
    </source>
</reference>
<evidence type="ECO:0000256" key="1">
    <source>
        <dbReference type="SAM" id="MobiDB-lite"/>
    </source>
</evidence>
<sequence>MSFATQENILSGYNSQPSFSWADEMIEQAESETAGTAPKISNPMPFALPELEENHTGPRVTHGSPSSQHAESNHVKASIDSESPNAEPTMENERGNAVEASQYNEGIGMDGLVGDTMDSQSTFENHCQFHNCQCSLENAHEEHEPIFWQHWQHYTLGYYNPPFPPWHPGWVKQLSPSISNCHATPPEINKWVFTPPIGCSLDLIVHTAVADDYSDLSKPATVKSALRHTEFGTFPEYAFPHGAWGVKRPLRNTLLPRRPDAPQRSRLWRSSTLNYSNEDVSVIEKNVSVQMKALWGSAGGISEHTENWSAFVQNQSVLPFPKTSETGSDDLDDSCSSTDGGEDQSSDGSIDTNECGRTDQPKSKLHLSEEMSHDLDSVSEPDLHAEDLDDFFGIQRHELSYRHRIKKASAQDLIPYLDLATSYTTEWGDIGDEKDRDIPSTVVSEETFATKSRHDSLFNAPKLALPFLRPGFARHHERQQDLSKT</sequence>
<feature type="region of interest" description="Disordered" evidence="1">
    <location>
        <begin position="27"/>
        <end position="94"/>
    </location>
</feature>
<dbReference type="Proteomes" id="UP001492380">
    <property type="component" value="Unassembled WGS sequence"/>
</dbReference>
<dbReference type="EMBL" id="JBBWRZ010000005">
    <property type="protein sequence ID" value="KAK8235872.1"/>
    <property type="molecule type" value="Genomic_DNA"/>
</dbReference>
<accession>A0ABR1YR08</accession>
<protein>
    <submittedName>
        <fullName evidence="2">Uncharacterized protein</fullName>
    </submittedName>
</protein>
<comment type="caution">
    <text evidence="2">The sequence shown here is derived from an EMBL/GenBank/DDBJ whole genome shotgun (WGS) entry which is preliminary data.</text>
</comment>
<feature type="compositionally biased region" description="Basic and acidic residues" evidence="1">
    <location>
        <begin position="354"/>
        <end position="363"/>
    </location>
</feature>
<name>A0ABR1YR08_9PEZI</name>
<organism evidence="2 3">
    <name type="scientific">Phyllosticta capitalensis</name>
    <dbReference type="NCBI Taxonomy" id="121624"/>
    <lineage>
        <taxon>Eukaryota</taxon>
        <taxon>Fungi</taxon>
        <taxon>Dikarya</taxon>
        <taxon>Ascomycota</taxon>
        <taxon>Pezizomycotina</taxon>
        <taxon>Dothideomycetes</taxon>
        <taxon>Dothideomycetes incertae sedis</taxon>
        <taxon>Botryosphaeriales</taxon>
        <taxon>Phyllostictaceae</taxon>
        <taxon>Phyllosticta</taxon>
    </lineage>
</organism>
<proteinExistence type="predicted"/>
<evidence type="ECO:0000313" key="2">
    <source>
        <dbReference type="EMBL" id="KAK8235872.1"/>
    </source>
</evidence>
<keyword evidence="3" id="KW-1185">Reference proteome</keyword>
<gene>
    <name evidence="2" type="ORF">HDK90DRAFT_466192</name>
</gene>
<evidence type="ECO:0000313" key="3">
    <source>
        <dbReference type="Proteomes" id="UP001492380"/>
    </source>
</evidence>